<dbReference type="RefSeq" id="WP_343912053.1">
    <property type="nucleotide sequence ID" value="NZ_BAAAGE010000002.1"/>
</dbReference>
<dbReference type="Proteomes" id="UP001501758">
    <property type="component" value="Unassembled WGS sequence"/>
</dbReference>
<dbReference type="InterPro" id="IPR018087">
    <property type="entry name" value="Glyco_hydro_5_CS"/>
</dbReference>
<keyword evidence="1" id="KW-0732">Signal</keyword>
<dbReference type="Pfam" id="PF00150">
    <property type="entry name" value="Cellulase"/>
    <property type="match status" value="1"/>
</dbReference>
<feature type="domain" description="Secretion system C-terminal sorting" evidence="6">
    <location>
        <begin position="361"/>
        <end position="426"/>
    </location>
</feature>
<dbReference type="Gene3D" id="3.20.20.80">
    <property type="entry name" value="Glycosidases"/>
    <property type="match status" value="1"/>
</dbReference>
<protein>
    <recommendedName>
        <fullName evidence="9">Endoglucanase</fullName>
    </recommendedName>
</protein>
<dbReference type="PANTHER" id="PTHR34142:SF1">
    <property type="entry name" value="GLYCOSIDE HYDROLASE FAMILY 5 DOMAIN-CONTAINING PROTEIN"/>
    <property type="match status" value="1"/>
</dbReference>
<dbReference type="InterPro" id="IPR026444">
    <property type="entry name" value="Secre_tail"/>
</dbReference>
<keyword evidence="8" id="KW-1185">Reference proteome</keyword>
<evidence type="ECO:0000259" key="6">
    <source>
        <dbReference type="Pfam" id="PF18962"/>
    </source>
</evidence>
<sequence>MKLNFTHVNTSKTSKKTLFLITSTLFLFSFFNYTIIAQTPVERYGRLQVNGSHVTAENGDKISLAGMSLFWSNAGDGGDFYNSQTVNHLADDWQSPIIRAALGVKEAWDGGNGYIDNTAAQKAKIRTVIDAAIAKGVYVIIDWHTHAAEVYKDEAVAFFTEMAELYGSNDHVIYEIYNEPINQSWNDVKNYAQEVIAGIRSKDPDNLIIVGSPTWSQDVDQAAANPITGDPNLAYTLHFYANTHKQELRNKALAAMNSGIAIFVTEWGTTDASGNGGYNPQESQVWIDFMIQNNISYVNWTVSHKNEDSCVVSPNQGLQGLLNGSLTTSGTFIRNHILSRAQTLSTDDFVIGSEKLSLQQNPVKNILSINSSTIIDDITVFDMNGRSVLSRDVNQDNPQIDITTLTTGKYILQVNGNNSSATTKFIKI</sequence>
<evidence type="ECO:0008006" key="9">
    <source>
        <dbReference type="Google" id="ProtNLM"/>
    </source>
</evidence>
<evidence type="ECO:0000313" key="8">
    <source>
        <dbReference type="Proteomes" id="UP001501758"/>
    </source>
</evidence>
<evidence type="ECO:0000313" key="7">
    <source>
        <dbReference type="EMBL" id="GAA0719475.1"/>
    </source>
</evidence>
<dbReference type="Pfam" id="PF18962">
    <property type="entry name" value="Por_Secre_tail"/>
    <property type="match status" value="1"/>
</dbReference>
<keyword evidence="2 4" id="KW-0378">Hydrolase</keyword>
<dbReference type="PANTHER" id="PTHR34142">
    <property type="entry name" value="ENDO-BETA-1,4-GLUCANASE A"/>
    <property type="match status" value="1"/>
</dbReference>
<evidence type="ECO:0000256" key="4">
    <source>
        <dbReference type="RuleBase" id="RU361153"/>
    </source>
</evidence>
<dbReference type="SUPFAM" id="SSF51445">
    <property type="entry name" value="(Trans)glycosidases"/>
    <property type="match status" value="1"/>
</dbReference>
<evidence type="ECO:0000256" key="3">
    <source>
        <dbReference type="ARBA" id="ARBA00023295"/>
    </source>
</evidence>
<proteinExistence type="inferred from homology"/>
<evidence type="ECO:0000259" key="5">
    <source>
        <dbReference type="Pfam" id="PF00150"/>
    </source>
</evidence>
<name>A0ABN1IRU8_9FLAO</name>
<dbReference type="PROSITE" id="PS00659">
    <property type="entry name" value="GLYCOSYL_HYDROL_F5"/>
    <property type="match status" value="1"/>
</dbReference>
<accession>A0ABN1IRU8</accession>
<comment type="caution">
    <text evidence="7">The sequence shown here is derived from an EMBL/GenBank/DDBJ whole genome shotgun (WGS) entry which is preliminary data.</text>
</comment>
<reference evidence="7 8" key="1">
    <citation type="journal article" date="2019" name="Int. J. Syst. Evol. Microbiol.">
        <title>The Global Catalogue of Microorganisms (GCM) 10K type strain sequencing project: providing services to taxonomists for standard genome sequencing and annotation.</title>
        <authorList>
            <consortium name="The Broad Institute Genomics Platform"/>
            <consortium name="The Broad Institute Genome Sequencing Center for Infectious Disease"/>
            <person name="Wu L."/>
            <person name="Ma J."/>
        </authorList>
    </citation>
    <scope>NUCLEOTIDE SEQUENCE [LARGE SCALE GENOMIC DNA]</scope>
    <source>
        <strain evidence="7 8">JCM 15974</strain>
    </source>
</reference>
<organism evidence="7 8">
    <name type="scientific">Aquimarina litoralis</name>
    <dbReference type="NCBI Taxonomy" id="584605"/>
    <lineage>
        <taxon>Bacteria</taxon>
        <taxon>Pseudomonadati</taxon>
        <taxon>Bacteroidota</taxon>
        <taxon>Flavobacteriia</taxon>
        <taxon>Flavobacteriales</taxon>
        <taxon>Flavobacteriaceae</taxon>
        <taxon>Aquimarina</taxon>
    </lineage>
</organism>
<keyword evidence="3 4" id="KW-0326">Glycosidase</keyword>
<gene>
    <name evidence="7" type="ORF">GCM10009430_18580</name>
</gene>
<dbReference type="InterPro" id="IPR001547">
    <property type="entry name" value="Glyco_hydro_5"/>
</dbReference>
<feature type="domain" description="Glycoside hydrolase family 5" evidence="5">
    <location>
        <begin position="57"/>
        <end position="305"/>
    </location>
</feature>
<dbReference type="EMBL" id="BAAAGE010000002">
    <property type="protein sequence ID" value="GAA0719475.1"/>
    <property type="molecule type" value="Genomic_DNA"/>
</dbReference>
<comment type="similarity">
    <text evidence="4">Belongs to the glycosyl hydrolase 5 (cellulase A) family.</text>
</comment>
<dbReference type="InterPro" id="IPR017853">
    <property type="entry name" value="GH"/>
</dbReference>
<evidence type="ECO:0000256" key="2">
    <source>
        <dbReference type="ARBA" id="ARBA00022801"/>
    </source>
</evidence>
<evidence type="ECO:0000256" key="1">
    <source>
        <dbReference type="ARBA" id="ARBA00022729"/>
    </source>
</evidence>
<dbReference type="NCBIfam" id="TIGR04183">
    <property type="entry name" value="Por_Secre_tail"/>
    <property type="match status" value="1"/>
</dbReference>